<proteinExistence type="predicted"/>
<dbReference type="EMBL" id="VCNI01000002">
    <property type="protein sequence ID" value="TMU54715.1"/>
    <property type="molecule type" value="Genomic_DNA"/>
</dbReference>
<accession>A0ABY2WIQ6</accession>
<reference evidence="1 2" key="1">
    <citation type="submission" date="2019-05" db="EMBL/GenBank/DDBJ databases">
        <title>Flagellimonas sp. AsT0115, sp. nov., isolated from a marine red algae, Asparagopsis taxiformis.</title>
        <authorList>
            <person name="Kim J."/>
            <person name="Jeong S.E."/>
            <person name="Jeon C.O."/>
        </authorList>
    </citation>
    <scope>NUCLEOTIDE SEQUENCE [LARGE SCALE GENOMIC DNA]</scope>
    <source>
        <strain evidence="1 2">AsT0115</strain>
    </source>
</reference>
<dbReference type="Pfam" id="PF13715">
    <property type="entry name" value="CarbopepD_reg_2"/>
    <property type="match status" value="1"/>
</dbReference>
<protein>
    <recommendedName>
        <fullName evidence="3">Carboxypeptidase-like protein</fullName>
    </recommendedName>
</protein>
<evidence type="ECO:0000313" key="1">
    <source>
        <dbReference type="EMBL" id="TMU54715.1"/>
    </source>
</evidence>
<sequence>MVMVKLNSLLFIVLVFGCLYGAAQEISGLVLDSKTREPITGASVYYDGSAVGTITDLDGNFQIPALLGSNAVLVIRHLGYKTRKLVPLQGKSLLRIVLSEEAESLDEIIVTADPFSRKQKLKVFRLEFLGDTKGGKNSSIVNEEDVRLFFNTYNNTLTAHSERPLIVQNDYLGYRISFEIEQFKIYFKSTSLKRIDNIFHTVYEGSAQFFDVASRNYKVKKRRENAYEGSRMHFMRSCWNGNLHRQNFELRKKFKNIPTSELFVVKNDSLEEFRNIQFLGEQFVIYHRKKGYYRSTLNIQKPETVFSLDRYGGCTPFKELVFGGYMADYRIGDMLPIDYGL</sequence>
<comment type="caution">
    <text evidence="1">The sequence shown here is derived from an EMBL/GenBank/DDBJ whole genome shotgun (WGS) entry which is preliminary data.</text>
</comment>
<dbReference type="Proteomes" id="UP000751614">
    <property type="component" value="Unassembled WGS sequence"/>
</dbReference>
<gene>
    <name evidence="1" type="ORF">FGG15_10960</name>
</gene>
<organism evidence="1 2">
    <name type="scientific">Flagellimonas algicola</name>
    <dbReference type="NCBI Taxonomy" id="2583815"/>
    <lineage>
        <taxon>Bacteria</taxon>
        <taxon>Pseudomonadati</taxon>
        <taxon>Bacteroidota</taxon>
        <taxon>Flavobacteriia</taxon>
        <taxon>Flavobacteriales</taxon>
        <taxon>Flavobacteriaceae</taxon>
        <taxon>Flagellimonas</taxon>
    </lineage>
</organism>
<dbReference type="InterPro" id="IPR008969">
    <property type="entry name" value="CarboxyPept-like_regulatory"/>
</dbReference>
<name>A0ABY2WIQ6_9FLAO</name>
<dbReference type="PROSITE" id="PS51257">
    <property type="entry name" value="PROKAR_LIPOPROTEIN"/>
    <property type="match status" value="1"/>
</dbReference>
<dbReference type="Gene3D" id="2.60.40.1120">
    <property type="entry name" value="Carboxypeptidase-like, regulatory domain"/>
    <property type="match status" value="1"/>
</dbReference>
<evidence type="ECO:0008006" key="3">
    <source>
        <dbReference type="Google" id="ProtNLM"/>
    </source>
</evidence>
<dbReference type="SUPFAM" id="SSF49464">
    <property type="entry name" value="Carboxypeptidase regulatory domain-like"/>
    <property type="match status" value="1"/>
</dbReference>
<evidence type="ECO:0000313" key="2">
    <source>
        <dbReference type="Proteomes" id="UP000751614"/>
    </source>
</evidence>
<keyword evidence="2" id="KW-1185">Reference proteome</keyword>